<dbReference type="CDD" id="cd02808">
    <property type="entry name" value="GltS_FMN"/>
    <property type="match status" value="1"/>
</dbReference>
<organism evidence="4 5">
    <name type="scientific">Roseinatronobacter monicus</name>
    <dbReference type="NCBI Taxonomy" id="393481"/>
    <lineage>
        <taxon>Bacteria</taxon>
        <taxon>Pseudomonadati</taxon>
        <taxon>Pseudomonadota</taxon>
        <taxon>Alphaproteobacteria</taxon>
        <taxon>Rhodobacterales</taxon>
        <taxon>Paracoccaceae</taxon>
        <taxon>Roseinatronobacter</taxon>
    </lineage>
</organism>
<proteinExistence type="inferred from homology"/>
<dbReference type="RefSeq" id="WP_142085897.1">
    <property type="nucleotide sequence ID" value="NZ_VFPT01000006.1"/>
</dbReference>
<protein>
    <submittedName>
        <fullName evidence="4">Glutamate synthase domain-containing protein 2</fullName>
    </submittedName>
</protein>
<keyword evidence="5" id="KW-1185">Reference proteome</keyword>
<comment type="similarity">
    <text evidence="1 2">Belongs to the glutamate synthase family.</text>
</comment>
<evidence type="ECO:0000256" key="1">
    <source>
        <dbReference type="ARBA" id="ARBA00009716"/>
    </source>
</evidence>
<dbReference type="AlphaFoldDB" id="A0A543K316"/>
<gene>
    <name evidence="4" type="ORF">BD293_4500</name>
</gene>
<dbReference type="PIRSF" id="PIRSF006429">
    <property type="entry name" value="GOGAT_lg_2"/>
    <property type="match status" value="1"/>
</dbReference>
<accession>A0A543K316</accession>
<dbReference type="InterPro" id="IPR027283">
    <property type="entry name" value="YerD"/>
</dbReference>
<name>A0A543K316_9RHOB</name>
<dbReference type="InterPro" id="IPR002932">
    <property type="entry name" value="Glu_synthdom"/>
</dbReference>
<dbReference type="GO" id="GO:0015930">
    <property type="term" value="F:glutamate synthase activity"/>
    <property type="evidence" value="ECO:0007669"/>
    <property type="project" value="InterPro"/>
</dbReference>
<dbReference type="PIRSF" id="PIRSF500060">
    <property type="entry name" value="UCP500060"/>
    <property type="match status" value="1"/>
</dbReference>
<dbReference type="OrthoDB" id="9758182at2"/>
<dbReference type="PANTHER" id="PTHR43819:SF1">
    <property type="entry name" value="ARCHAEAL-TYPE GLUTAMATE SYNTHASE [NADPH]"/>
    <property type="match status" value="1"/>
</dbReference>
<dbReference type="EMBL" id="VFPT01000006">
    <property type="protein sequence ID" value="TQM89481.1"/>
    <property type="molecule type" value="Genomic_DNA"/>
</dbReference>
<dbReference type="GO" id="GO:0006537">
    <property type="term" value="P:glutamate biosynthetic process"/>
    <property type="evidence" value="ECO:0007669"/>
    <property type="project" value="InterPro"/>
</dbReference>
<evidence type="ECO:0000313" key="5">
    <source>
        <dbReference type="Proteomes" id="UP000320582"/>
    </source>
</evidence>
<evidence type="ECO:0000259" key="3">
    <source>
        <dbReference type="Pfam" id="PF01645"/>
    </source>
</evidence>
<dbReference type="InterPro" id="IPR013785">
    <property type="entry name" value="Aldolase_TIM"/>
</dbReference>
<evidence type="ECO:0000313" key="4">
    <source>
        <dbReference type="EMBL" id="TQM89481.1"/>
    </source>
</evidence>
<dbReference type="Proteomes" id="UP000320582">
    <property type="component" value="Unassembled WGS sequence"/>
</dbReference>
<comment type="caution">
    <text evidence="4">The sequence shown here is derived from an EMBL/GenBank/DDBJ whole genome shotgun (WGS) entry which is preliminary data.</text>
</comment>
<sequence length="534" mass="58077">MRFIPLALCLCLIPVAGLFTIYQPFWGGVLVALAACASAIGVYDFTQNKSAVLKNYPLSARLRFLFEHFRPEIRQYFLESDHEETPFSREQRALVYRRAKGMEGLRPFGTLRNVNEIGHEWINHSMVPSHIDSQDFRIRIGGPDCQQPYMSSVMNISGMSYGALSPNAIEALNKGAKLGGFAHTTGEGAISRFHREHGGDLIWQIGSGYFGCRNLDGTFAPEKFAQTAADDQVKMIEIKLSQGAKPGHGGILPGAKVSEAIAEARGVPVGQDCISPAAHSEFSTPLELCAFIGRLRELARGKPVGVKLCVGHPWEFFAFAKAMRETGSIPDFITIDGSEGGTGAAPVEFADHRGAPIREGVMLVHNTLTGIGLRDRIKLIVSGKIISAFDMCRLFALGADGCNVARGFMFAIGCIQAQVCHSGKCPTGVTTQEPGRYRALVVDDKFQRVANYHRSTLNALKETIESAGLGAPADLSPHHLMIRVNSREVRSAASQYLWVDAGELDRTELSHPAFAKYWPQANAQGFAPALTLAS</sequence>
<dbReference type="Pfam" id="PF01645">
    <property type="entry name" value="Glu_synthase"/>
    <property type="match status" value="1"/>
</dbReference>
<dbReference type="Gene3D" id="3.20.20.70">
    <property type="entry name" value="Aldolase class I"/>
    <property type="match status" value="1"/>
</dbReference>
<evidence type="ECO:0000256" key="2">
    <source>
        <dbReference type="PIRNR" id="PIRNR006429"/>
    </source>
</evidence>
<dbReference type="SUPFAM" id="SSF51395">
    <property type="entry name" value="FMN-linked oxidoreductases"/>
    <property type="match status" value="1"/>
</dbReference>
<feature type="domain" description="Glutamate synthase" evidence="3">
    <location>
        <begin position="149"/>
        <end position="468"/>
    </location>
</feature>
<dbReference type="InterPro" id="IPR024188">
    <property type="entry name" value="GltB"/>
</dbReference>
<dbReference type="PANTHER" id="PTHR43819">
    <property type="entry name" value="ARCHAEAL-TYPE GLUTAMATE SYNTHASE [NADPH]"/>
    <property type="match status" value="1"/>
</dbReference>
<reference evidence="4 5" key="1">
    <citation type="submission" date="2019-06" db="EMBL/GenBank/DDBJ databases">
        <title>Genomic Encyclopedia of Archaeal and Bacterial Type Strains, Phase II (KMG-II): from individual species to whole genera.</title>
        <authorList>
            <person name="Goeker M."/>
        </authorList>
    </citation>
    <scope>NUCLEOTIDE SEQUENCE [LARGE SCALE GENOMIC DNA]</scope>
    <source>
        <strain evidence="4 5">DSM 18423</strain>
    </source>
</reference>